<feature type="region of interest" description="Disordered" evidence="1">
    <location>
        <begin position="148"/>
        <end position="168"/>
    </location>
</feature>
<name>A0A1L7WVZ2_9HELO</name>
<evidence type="ECO:0000313" key="3">
    <source>
        <dbReference type="Proteomes" id="UP000184330"/>
    </source>
</evidence>
<organism evidence="2 3">
    <name type="scientific">Phialocephala subalpina</name>
    <dbReference type="NCBI Taxonomy" id="576137"/>
    <lineage>
        <taxon>Eukaryota</taxon>
        <taxon>Fungi</taxon>
        <taxon>Dikarya</taxon>
        <taxon>Ascomycota</taxon>
        <taxon>Pezizomycotina</taxon>
        <taxon>Leotiomycetes</taxon>
        <taxon>Helotiales</taxon>
        <taxon>Mollisiaceae</taxon>
        <taxon>Phialocephala</taxon>
        <taxon>Phialocephala fortinii species complex</taxon>
    </lineage>
</organism>
<dbReference type="EMBL" id="FJOG01000009">
    <property type="protein sequence ID" value="CZR56940.1"/>
    <property type="molecule type" value="Genomic_DNA"/>
</dbReference>
<sequence>MVSASPIAGAEGMSTVSNTGTSTDVRNGKRGEESSNTEGILQTRVPYNKDYGDFCFGRWAKHPRGYPLHNEQYWKNGSHWSRSREFRWLRKGRNYTSSDDYRSYEELRREESDRNRFVGNGVEDPEQITSRENWEAQKAQEIHFHVNHPDRHPTENWELRVHPKKGFQ</sequence>
<dbReference type="Proteomes" id="UP000184330">
    <property type="component" value="Unassembled WGS sequence"/>
</dbReference>
<proteinExistence type="predicted"/>
<keyword evidence="3" id="KW-1185">Reference proteome</keyword>
<accession>A0A1L7WVZ2</accession>
<evidence type="ECO:0000313" key="2">
    <source>
        <dbReference type="EMBL" id="CZR56940.1"/>
    </source>
</evidence>
<dbReference type="AlphaFoldDB" id="A0A1L7WVZ2"/>
<gene>
    <name evidence="2" type="ORF">PAC_06829</name>
</gene>
<reference evidence="2 3" key="1">
    <citation type="submission" date="2016-03" db="EMBL/GenBank/DDBJ databases">
        <authorList>
            <person name="Ploux O."/>
        </authorList>
    </citation>
    <scope>NUCLEOTIDE SEQUENCE [LARGE SCALE GENOMIC DNA]</scope>
    <source>
        <strain evidence="2 3">UAMH 11012</strain>
    </source>
</reference>
<feature type="region of interest" description="Disordered" evidence="1">
    <location>
        <begin position="1"/>
        <end position="43"/>
    </location>
</feature>
<evidence type="ECO:0000256" key="1">
    <source>
        <dbReference type="SAM" id="MobiDB-lite"/>
    </source>
</evidence>
<protein>
    <submittedName>
        <fullName evidence="2">Uncharacterized protein</fullName>
    </submittedName>
</protein>
<feature type="compositionally biased region" description="Basic and acidic residues" evidence="1">
    <location>
        <begin position="148"/>
        <end position="161"/>
    </location>
</feature>
<feature type="compositionally biased region" description="Polar residues" evidence="1">
    <location>
        <begin position="14"/>
        <end position="25"/>
    </location>
</feature>